<dbReference type="PANTHER" id="PTHR43105:SF2">
    <property type="entry name" value="RESPIRATORY NITRATE REDUCTASE 2 ALPHA CHAIN"/>
    <property type="match status" value="1"/>
</dbReference>
<feature type="non-terminal residue" evidence="3">
    <location>
        <position position="216"/>
    </location>
</feature>
<comment type="caution">
    <text evidence="3">The sequence shown here is derived from an EMBL/GenBank/DDBJ whole genome shotgun (WGS) entry which is preliminary data.</text>
</comment>
<keyword evidence="1" id="KW-0479">Metal-binding</keyword>
<dbReference type="SUPFAM" id="SSF53706">
    <property type="entry name" value="Formate dehydrogenase/DMSO reductase, domains 1-3"/>
    <property type="match status" value="1"/>
</dbReference>
<protein>
    <submittedName>
        <fullName evidence="3">Molybdopterin-dependent oxidoreductase</fullName>
    </submittedName>
</protein>
<dbReference type="PROSITE" id="PS00490">
    <property type="entry name" value="MOLYBDOPTERIN_PROK_2"/>
    <property type="match status" value="1"/>
</dbReference>
<proteinExistence type="predicted"/>
<keyword evidence="4" id="KW-1185">Reference proteome</keyword>
<dbReference type="InterPro" id="IPR006656">
    <property type="entry name" value="Mopterin_OxRdtase"/>
</dbReference>
<organism evidence="3 4">
    <name type="scientific">Actinomadura adrarensis</name>
    <dbReference type="NCBI Taxonomy" id="1819600"/>
    <lineage>
        <taxon>Bacteria</taxon>
        <taxon>Bacillati</taxon>
        <taxon>Actinomycetota</taxon>
        <taxon>Actinomycetes</taxon>
        <taxon>Streptosporangiales</taxon>
        <taxon>Thermomonosporaceae</taxon>
        <taxon>Actinomadura</taxon>
    </lineage>
</organism>
<evidence type="ECO:0000313" key="3">
    <source>
        <dbReference type="EMBL" id="MFD0852971.1"/>
    </source>
</evidence>
<gene>
    <name evidence="3" type="ORF">ACFQ07_12100</name>
</gene>
<evidence type="ECO:0000256" key="1">
    <source>
        <dbReference type="ARBA" id="ARBA00022723"/>
    </source>
</evidence>
<dbReference type="Gene3D" id="3.40.50.12440">
    <property type="match status" value="1"/>
</dbReference>
<feature type="domain" description="Molybdopterin oxidoreductase" evidence="2">
    <location>
        <begin position="57"/>
        <end position="182"/>
    </location>
</feature>
<feature type="non-terminal residue" evidence="3">
    <location>
        <position position="1"/>
    </location>
</feature>
<reference evidence="4" key="1">
    <citation type="journal article" date="2019" name="Int. J. Syst. Evol. Microbiol.">
        <title>The Global Catalogue of Microorganisms (GCM) 10K type strain sequencing project: providing services to taxonomists for standard genome sequencing and annotation.</title>
        <authorList>
            <consortium name="The Broad Institute Genomics Platform"/>
            <consortium name="The Broad Institute Genome Sequencing Center for Infectious Disease"/>
            <person name="Wu L."/>
            <person name="Ma J."/>
        </authorList>
    </citation>
    <scope>NUCLEOTIDE SEQUENCE [LARGE SCALE GENOMIC DNA]</scope>
    <source>
        <strain evidence="4">JCM 31696</strain>
    </source>
</reference>
<dbReference type="Proteomes" id="UP001597083">
    <property type="component" value="Unassembled WGS sequence"/>
</dbReference>
<accession>A0ABW3CF11</accession>
<dbReference type="InterPro" id="IPR006655">
    <property type="entry name" value="Mopterin_OxRdtase_prok_CS"/>
</dbReference>
<dbReference type="InterPro" id="IPR050123">
    <property type="entry name" value="Prok_molybdopt-oxidoreductase"/>
</dbReference>
<evidence type="ECO:0000259" key="2">
    <source>
        <dbReference type="Pfam" id="PF00384"/>
    </source>
</evidence>
<sequence length="216" mass="23996">QAARLGWMPSYPTFDRNPLDLADDAEAAGKAPGEYVVEELKAGRLKFACQDPDAPENFPRVLTVWRANLLGSSAKGNEYFLKHLLGADSQLRATEAPEGARPRDVVWRDEAPTGKLDLLLSLDFRMTSTTIYSDIVLPAATWYEKHDLNTTDMHPFVHSFNPAIAPPWQTRSDWDAFQAIASAFSRLAEKHLGVRKDIVAAPLMHDTPDEMATPHG</sequence>
<dbReference type="PANTHER" id="PTHR43105">
    <property type="entry name" value="RESPIRATORY NITRATE REDUCTASE"/>
    <property type="match status" value="1"/>
</dbReference>
<dbReference type="EMBL" id="JBHTIR010001785">
    <property type="protein sequence ID" value="MFD0852971.1"/>
    <property type="molecule type" value="Genomic_DNA"/>
</dbReference>
<dbReference type="Pfam" id="PF00384">
    <property type="entry name" value="Molybdopterin"/>
    <property type="match status" value="1"/>
</dbReference>
<evidence type="ECO:0000313" key="4">
    <source>
        <dbReference type="Proteomes" id="UP001597083"/>
    </source>
</evidence>
<name>A0ABW3CF11_9ACTN</name>